<dbReference type="EC" id="3.6.4.13" evidence="7"/>
<evidence type="ECO:0000256" key="4">
    <source>
        <dbReference type="ARBA" id="ARBA00022840"/>
    </source>
</evidence>
<feature type="region of interest" description="Disordered" evidence="8">
    <location>
        <begin position="353"/>
        <end position="372"/>
    </location>
</feature>
<evidence type="ECO:0000259" key="10">
    <source>
        <dbReference type="PROSITE" id="PS51194"/>
    </source>
</evidence>
<evidence type="ECO:0000313" key="12">
    <source>
        <dbReference type="RefSeq" id="XP_005111550.1"/>
    </source>
</evidence>
<dbReference type="InterPro" id="IPR001650">
    <property type="entry name" value="Helicase_C-like"/>
</dbReference>
<keyword evidence="4 6" id="KW-0067">ATP-binding</keyword>
<evidence type="ECO:0000256" key="3">
    <source>
        <dbReference type="ARBA" id="ARBA00022806"/>
    </source>
</evidence>
<gene>
    <name evidence="12" type="primary">LOC101848856</name>
</gene>
<keyword evidence="1 6" id="KW-0547">Nucleotide-binding</keyword>
<keyword evidence="11" id="KW-1185">Reference proteome</keyword>
<feature type="compositionally biased region" description="Polar residues" evidence="8">
    <location>
        <begin position="353"/>
        <end position="370"/>
    </location>
</feature>
<keyword evidence="5 7" id="KW-0694">RNA-binding</keyword>
<dbReference type="GO" id="GO:0004386">
    <property type="term" value="F:helicase activity"/>
    <property type="evidence" value="ECO:0007669"/>
    <property type="project" value="UniProtKB-KW"/>
</dbReference>
<comment type="catalytic activity">
    <reaction evidence="7">
        <text>ATP + H2O = ADP + phosphate + H(+)</text>
        <dbReference type="Rhea" id="RHEA:13065"/>
        <dbReference type="ChEBI" id="CHEBI:15377"/>
        <dbReference type="ChEBI" id="CHEBI:15378"/>
        <dbReference type="ChEBI" id="CHEBI:30616"/>
        <dbReference type="ChEBI" id="CHEBI:43474"/>
        <dbReference type="ChEBI" id="CHEBI:456216"/>
        <dbReference type="EC" id="3.6.4.13"/>
    </reaction>
</comment>
<comment type="similarity">
    <text evidence="6">Belongs to the DEAD box helicase family.</text>
</comment>
<dbReference type="Gene3D" id="3.40.50.300">
    <property type="entry name" value="P-loop containing nucleotide triphosphate hydrolases"/>
    <property type="match status" value="2"/>
</dbReference>
<dbReference type="SUPFAM" id="SSF52540">
    <property type="entry name" value="P-loop containing nucleoside triphosphate hydrolases"/>
    <property type="match status" value="1"/>
</dbReference>
<feature type="region of interest" description="Disordered" evidence="8">
    <location>
        <begin position="1"/>
        <end position="49"/>
    </location>
</feature>
<organism evidence="11 12">
    <name type="scientific">Aplysia californica</name>
    <name type="common">California sea hare</name>
    <dbReference type="NCBI Taxonomy" id="6500"/>
    <lineage>
        <taxon>Eukaryota</taxon>
        <taxon>Metazoa</taxon>
        <taxon>Spiralia</taxon>
        <taxon>Lophotrochozoa</taxon>
        <taxon>Mollusca</taxon>
        <taxon>Gastropoda</taxon>
        <taxon>Heterobranchia</taxon>
        <taxon>Euthyneura</taxon>
        <taxon>Tectipleura</taxon>
        <taxon>Aplysiida</taxon>
        <taxon>Aplysioidea</taxon>
        <taxon>Aplysiidae</taxon>
        <taxon>Aplysia</taxon>
    </lineage>
</organism>
<evidence type="ECO:0000256" key="7">
    <source>
        <dbReference type="RuleBase" id="RU365068"/>
    </source>
</evidence>
<dbReference type="PROSITE" id="PS51192">
    <property type="entry name" value="HELICASE_ATP_BIND_1"/>
    <property type="match status" value="1"/>
</dbReference>
<proteinExistence type="inferred from homology"/>
<feature type="compositionally biased region" description="Acidic residues" evidence="8">
    <location>
        <begin position="17"/>
        <end position="43"/>
    </location>
</feature>
<dbReference type="InterPro" id="IPR000629">
    <property type="entry name" value="RNA-helicase_DEAD-box_CS"/>
</dbReference>
<keyword evidence="3 6" id="KW-0347">Helicase</keyword>
<sequence>MLSAATPEEGTHQKNEEDMDVTDNLEEDEENEEDDDVEEDVEGPQDVGGFTVLGEFKAKEKKKVERILPNWLRYPVIIQPQEDKSFCDIQGLDRTLVEKLKTANIQSCFPVQWTVIPELLAQCECGVYAGDAGFRTRDICVSAPTGSGKTLTFALPIIQALQTRVVPHVRALVILPVRDLAVQVYKVFEEFTKDTPLKVVLLAGKKEFQIEQKNLVRERPHSSPCDRWASAADIVVATKGRLLDHIDFTDGFDLTHLRFLVIDEADRQMEDIYDDWLSQIEAAMYRPKKGASGAYHRSLPGPCTIAGSKEVVMHPQKLLFSATLSQNPEKLEQLNLFMPILFTSVALTSEVPSRQQTGADATANAENQTEGPVAEAVDKFSAPVLLKEKFMDCKAAEKPLMLLHFVITKKFENVLCFANSVESAHRLFLLVKQMSGVRAAEISSNIHTEKRERIIRRFERGDLQLLICSDVMTRGMDIENVKYVISYDAPSYIETYIHRVGRTARAHKSGTAITMLEGKEVFHFKKMLRESGRWGKLKRINVNRNELEPLVPQFKDALKTLPEILKEQRRQKKAL</sequence>
<evidence type="ECO:0000313" key="11">
    <source>
        <dbReference type="Proteomes" id="UP000694888"/>
    </source>
</evidence>
<evidence type="ECO:0000256" key="6">
    <source>
        <dbReference type="RuleBase" id="RU000492"/>
    </source>
</evidence>
<evidence type="ECO:0000259" key="9">
    <source>
        <dbReference type="PROSITE" id="PS51192"/>
    </source>
</evidence>
<evidence type="ECO:0000256" key="5">
    <source>
        <dbReference type="ARBA" id="ARBA00022884"/>
    </source>
</evidence>
<protein>
    <recommendedName>
        <fullName evidence="7">ATP-dependent RNA helicase</fullName>
        <ecNumber evidence="7">3.6.4.13</ecNumber>
    </recommendedName>
</protein>
<dbReference type="SMART" id="SM00490">
    <property type="entry name" value="HELICc"/>
    <property type="match status" value="1"/>
</dbReference>
<reference evidence="12" key="1">
    <citation type="submission" date="2025-08" db="UniProtKB">
        <authorList>
            <consortium name="RefSeq"/>
        </authorList>
    </citation>
    <scope>IDENTIFICATION</scope>
</reference>
<dbReference type="InterPro" id="IPR011545">
    <property type="entry name" value="DEAD/DEAH_box_helicase_dom"/>
</dbReference>
<dbReference type="InterPro" id="IPR027417">
    <property type="entry name" value="P-loop_NTPase"/>
</dbReference>
<comment type="domain">
    <text evidence="7">The Q motif is unique to and characteristic of the DEAD box family of RNA helicases and controls ATP binding and hydrolysis.</text>
</comment>
<evidence type="ECO:0000256" key="8">
    <source>
        <dbReference type="SAM" id="MobiDB-lite"/>
    </source>
</evidence>
<dbReference type="Pfam" id="PF00270">
    <property type="entry name" value="DEAD"/>
    <property type="match status" value="1"/>
</dbReference>
<feature type="domain" description="Helicase C-terminal" evidence="10">
    <location>
        <begin position="406"/>
        <end position="558"/>
    </location>
</feature>
<keyword evidence="2 6" id="KW-0378">Hydrolase</keyword>
<dbReference type="PROSITE" id="PS51194">
    <property type="entry name" value="HELICASE_CTER"/>
    <property type="match status" value="1"/>
</dbReference>
<dbReference type="RefSeq" id="XP_005111550.1">
    <property type="nucleotide sequence ID" value="XM_005111493.3"/>
</dbReference>
<feature type="domain" description="Helicase ATP-binding" evidence="9">
    <location>
        <begin position="130"/>
        <end position="342"/>
    </location>
</feature>
<name>A0ABM0K8T3_APLCA</name>
<dbReference type="SMART" id="SM00487">
    <property type="entry name" value="DEXDc"/>
    <property type="match status" value="1"/>
</dbReference>
<evidence type="ECO:0000256" key="1">
    <source>
        <dbReference type="ARBA" id="ARBA00022741"/>
    </source>
</evidence>
<dbReference type="GeneID" id="101848856"/>
<comment type="function">
    <text evidence="7">RNA helicase.</text>
</comment>
<evidence type="ECO:0000256" key="2">
    <source>
        <dbReference type="ARBA" id="ARBA00022801"/>
    </source>
</evidence>
<accession>A0ABM0K8T3</accession>
<dbReference type="CDD" id="cd17956">
    <property type="entry name" value="DEADc_DDX51"/>
    <property type="match status" value="1"/>
</dbReference>
<dbReference type="PANTHER" id="PTHR24031">
    <property type="entry name" value="RNA HELICASE"/>
    <property type="match status" value="1"/>
</dbReference>
<dbReference type="PROSITE" id="PS00039">
    <property type="entry name" value="DEAD_ATP_HELICASE"/>
    <property type="match status" value="1"/>
</dbReference>
<dbReference type="CDD" id="cd18787">
    <property type="entry name" value="SF2_C_DEAD"/>
    <property type="match status" value="1"/>
</dbReference>
<dbReference type="InterPro" id="IPR014001">
    <property type="entry name" value="Helicase_ATP-bd"/>
</dbReference>
<dbReference type="Proteomes" id="UP000694888">
    <property type="component" value="Unplaced"/>
</dbReference>
<dbReference type="Pfam" id="PF00271">
    <property type="entry name" value="Helicase_C"/>
    <property type="match status" value="1"/>
</dbReference>